<evidence type="ECO:0000313" key="3">
    <source>
        <dbReference type="WBParaSite" id="nRc.2.0.1.t21043-RA"/>
    </source>
</evidence>
<keyword evidence="2" id="KW-1185">Reference proteome</keyword>
<feature type="region of interest" description="Disordered" evidence="1">
    <location>
        <begin position="137"/>
        <end position="158"/>
    </location>
</feature>
<dbReference type="AlphaFoldDB" id="A0A915J5P2"/>
<name>A0A915J5P2_ROMCU</name>
<evidence type="ECO:0000256" key="1">
    <source>
        <dbReference type="SAM" id="MobiDB-lite"/>
    </source>
</evidence>
<feature type="compositionally biased region" description="Acidic residues" evidence="1">
    <location>
        <begin position="206"/>
        <end position="218"/>
    </location>
</feature>
<dbReference type="WBParaSite" id="nRc.2.0.1.t21043-RA">
    <property type="protein sequence ID" value="nRc.2.0.1.t21043-RA"/>
    <property type="gene ID" value="nRc.2.0.1.g21043"/>
</dbReference>
<dbReference type="Proteomes" id="UP000887565">
    <property type="component" value="Unplaced"/>
</dbReference>
<organism evidence="2 3">
    <name type="scientific">Romanomermis culicivorax</name>
    <name type="common">Nematode worm</name>
    <dbReference type="NCBI Taxonomy" id="13658"/>
    <lineage>
        <taxon>Eukaryota</taxon>
        <taxon>Metazoa</taxon>
        <taxon>Ecdysozoa</taxon>
        <taxon>Nematoda</taxon>
        <taxon>Enoplea</taxon>
        <taxon>Dorylaimia</taxon>
        <taxon>Mermithida</taxon>
        <taxon>Mermithoidea</taxon>
        <taxon>Mermithidae</taxon>
        <taxon>Romanomermis</taxon>
    </lineage>
</organism>
<proteinExistence type="predicted"/>
<reference evidence="3" key="1">
    <citation type="submission" date="2022-11" db="UniProtKB">
        <authorList>
            <consortium name="WormBaseParasite"/>
        </authorList>
    </citation>
    <scope>IDENTIFICATION</scope>
</reference>
<feature type="region of interest" description="Disordered" evidence="1">
    <location>
        <begin position="194"/>
        <end position="240"/>
    </location>
</feature>
<evidence type="ECO:0000313" key="2">
    <source>
        <dbReference type="Proteomes" id="UP000887565"/>
    </source>
</evidence>
<protein>
    <submittedName>
        <fullName evidence="3">Uncharacterized protein</fullName>
    </submittedName>
</protein>
<accession>A0A915J5P2</accession>
<sequence length="240" mass="26560">VGPYQYDFSLKANCDQFTKRGILPEELRYAALEAYYSLLVMFAVVHYGMTDQLLMQMQVFNHDKVDPKQINNVALYFYQQYSTIPGHVNREMGLGSQVMETDQDSQEAIERISVKSCNHLAYYLELAATLPPSEPRVLSANQERAQAGGSRQVKVQPQAPAPVVKAQQLALDTGATQAAAVVVVVPPPMQPAVAQLTPVAQTPSPSEEDEEEDGEILESEGQTLEDKDSMEAKTQLQEIE</sequence>